<dbReference type="RefSeq" id="WP_132008233.1">
    <property type="nucleotide sequence ID" value="NZ_JBHUNN010000002.1"/>
</dbReference>
<dbReference type="Gene3D" id="3.40.50.1220">
    <property type="entry name" value="TPP-binding domain"/>
    <property type="match status" value="1"/>
</dbReference>
<dbReference type="CDD" id="cd07035">
    <property type="entry name" value="TPP_PYR_POX_like"/>
    <property type="match status" value="1"/>
</dbReference>
<dbReference type="AlphaFoldDB" id="A0A4R2GQW9"/>
<evidence type="ECO:0000313" key="8">
    <source>
        <dbReference type="EMBL" id="TCO12090.1"/>
    </source>
</evidence>
<feature type="domain" description="Thiamine pyrophosphate enzyme central" evidence="5">
    <location>
        <begin position="194"/>
        <end position="329"/>
    </location>
</feature>
<dbReference type="GO" id="GO:0009097">
    <property type="term" value="P:isoleucine biosynthetic process"/>
    <property type="evidence" value="ECO:0007669"/>
    <property type="project" value="TreeGrafter"/>
</dbReference>
<evidence type="ECO:0000313" key="9">
    <source>
        <dbReference type="Proteomes" id="UP000294881"/>
    </source>
</evidence>
<evidence type="ECO:0000256" key="2">
    <source>
        <dbReference type="ARBA" id="ARBA00007812"/>
    </source>
</evidence>
<proteinExistence type="inferred from homology"/>
<dbReference type="GO" id="GO:0005948">
    <property type="term" value="C:acetolactate synthase complex"/>
    <property type="evidence" value="ECO:0007669"/>
    <property type="project" value="TreeGrafter"/>
</dbReference>
<dbReference type="Proteomes" id="UP000294881">
    <property type="component" value="Unassembled WGS sequence"/>
</dbReference>
<keyword evidence="3 4" id="KW-0786">Thiamine pyrophosphate</keyword>
<reference evidence="8 9" key="1">
    <citation type="submission" date="2019-03" db="EMBL/GenBank/DDBJ databases">
        <title>Genomic Encyclopedia of Type Strains, Phase IV (KMG-IV): sequencing the most valuable type-strain genomes for metagenomic binning, comparative biology and taxonomic classification.</title>
        <authorList>
            <person name="Goeker M."/>
        </authorList>
    </citation>
    <scope>NUCLEOTIDE SEQUENCE [LARGE SCALE GENOMIC DNA]</scope>
    <source>
        <strain evidence="8 9">DSM 22958</strain>
    </source>
</reference>
<dbReference type="SUPFAM" id="SSF52467">
    <property type="entry name" value="DHS-like NAD/FAD-binding domain"/>
    <property type="match status" value="1"/>
</dbReference>
<name>A0A4R2GQW9_9HYPH</name>
<dbReference type="EMBL" id="SLWL01000010">
    <property type="protein sequence ID" value="TCO12090.1"/>
    <property type="molecule type" value="Genomic_DNA"/>
</dbReference>
<feature type="domain" description="Thiamine pyrophosphate enzyme TPP-binding" evidence="6">
    <location>
        <begin position="395"/>
        <end position="541"/>
    </location>
</feature>
<dbReference type="FunFam" id="3.40.50.970:FF:000007">
    <property type="entry name" value="Acetolactate synthase"/>
    <property type="match status" value="1"/>
</dbReference>
<dbReference type="SUPFAM" id="SSF52518">
    <property type="entry name" value="Thiamin diphosphate-binding fold (THDP-binding)"/>
    <property type="match status" value="2"/>
</dbReference>
<dbReference type="InterPro" id="IPR029035">
    <property type="entry name" value="DHS-like_NAD/FAD-binding_dom"/>
</dbReference>
<dbReference type="CDD" id="cd02004">
    <property type="entry name" value="TPP_BZL_OCoD_HPCL"/>
    <property type="match status" value="1"/>
</dbReference>
<organism evidence="8 9">
    <name type="scientific">Camelimonas lactis</name>
    <dbReference type="NCBI Taxonomy" id="659006"/>
    <lineage>
        <taxon>Bacteria</taxon>
        <taxon>Pseudomonadati</taxon>
        <taxon>Pseudomonadota</taxon>
        <taxon>Alphaproteobacteria</taxon>
        <taxon>Hyphomicrobiales</taxon>
        <taxon>Chelatococcaceae</taxon>
        <taxon>Camelimonas</taxon>
    </lineage>
</organism>
<feature type="domain" description="Thiamine pyrophosphate enzyme N-terminal TPP-binding" evidence="7">
    <location>
        <begin position="5"/>
        <end position="121"/>
    </location>
</feature>
<keyword evidence="9" id="KW-1185">Reference proteome</keyword>
<evidence type="ECO:0000259" key="7">
    <source>
        <dbReference type="Pfam" id="PF02776"/>
    </source>
</evidence>
<comment type="similarity">
    <text evidence="2 4">Belongs to the TPP enzyme family.</text>
</comment>
<evidence type="ECO:0000259" key="6">
    <source>
        <dbReference type="Pfam" id="PF02775"/>
    </source>
</evidence>
<dbReference type="PANTHER" id="PTHR18968:SF166">
    <property type="entry name" value="2-HYDROXYACYL-COA LYASE 2"/>
    <property type="match status" value="1"/>
</dbReference>
<accession>A0A4R2GQW9</accession>
<dbReference type="Pfam" id="PF02776">
    <property type="entry name" value="TPP_enzyme_N"/>
    <property type="match status" value="1"/>
</dbReference>
<evidence type="ECO:0000256" key="3">
    <source>
        <dbReference type="ARBA" id="ARBA00023052"/>
    </source>
</evidence>
<dbReference type="InterPro" id="IPR011766">
    <property type="entry name" value="TPP_enzyme_TPP-bd"/>
</dbReference>
<dbReference type="PANTHER" id="PTHR18968">
    <property type="entry name" value="THIAMINE PYROPHOSPHATE ENZYMES"/>
    <property type="match status" value="1"/>
</dbReference>
<dbReference type="GO" id="GO:0009099">
    <property type="term" value="P:L-valine biosynthetic process"/>
    <property type="evidence" value="ECO:0007669"/>
    <property type="project" value="TreeGrafter"/>
</dbReference>
<dbReference type="Pfam" id="PF02775">
    <property type="entry name" value="TPP_enzyme_C"/>
    <property type="match status" value="1"/>
</dbReference>
<evidence type="ECO:0000256" key="4">
    <source>
        <dbReference type="RuleBase" id="RU362132"/>
    </source>
</evidence>
<sequence length="582" mass="61007">MAEINGGVALARSLRALGVSEVFTLHGGHLDSFLVACQDNDIRLTDTRHEASAGHAAEAYARATGQVGVCVITAGPGFANALTSFVNAWLDATPVLFIAGAPPLREVATNPLQGGFDQVAMAAPVTKWAHRITHVERIPDLVEKAVRLATSGRPGPVFLEMPIDIMFGLADEADLAMPRLPAMAARPAPAPAAVDRLVELLQQAERPAIIAGGGAANAKAAELLRQFAELSTIPVLESNKAAGILPSDHPQAGGGSGNLAIAAMAHKAPADLVVLLGARTGLFLGGRSGAVIPHAAKLVQIDIDEAEIGRLRAPDLAITADVAETLSALLARGADAPWRNRADWCGMLQSCPQLFRAAFDKAPVENAAGVIHPYHAARAVAEALSPDTAIAWDGGEAPAWFRPFARTPAVGLSAGTGYLGCLGIGQGFSIGLSRARPRAPVALFLGDGAAGFHIAEFDTMVRHRLPVTTIVFNNACWGMSQHGQELVFGRQHLAAVKLAQTDYQDVARAFGGHGEKVTRFADIGPAIRRAQAQELPSCINIIVDPDVMHPVTAAMVGDLEAEGQIPVPYYENIPIPGYRKKG</sequence>
<dbReference type="OrthoDB" id="4494979at2"/>
<dbReference type="GO" id="GO:0050660">
    <property type="term" value="F:flavin adenine dinucleotide binding"/>
    <property type="evidence" value="ECO:0007669"/>
    <property type="project" value="TreeGrafter"/>
</dbReference>
<dbReference type="GO" id="GO:0000287">
    <property type="term" value="F:magnesium ion binding"/>
    <property type="evidence" value="ECO:0007669"/>
    <property type="project" value="InterPro"/>
</dbReference>
<dbReference type="InterPro" id="IPR029061">
    <property type="entry name" value="THDP-binding"/>
</dbReference>
<comment type="cofactor">
    <cofactor evidence="1">
        <name>thiamine diphosphate</name>
        <dbReference type="ChEBI" id="CHEBI:58937"/>
    </cofactor>
</comment>
<protein>
    <submittedName>
        <fullName evidence="8">Acetolactate synthase-1/2/3 large subunit</fullName>
    </submittedName>
</protein>
<dbReference type="InterPro" id="IPR012000">
    <property type="entry name" value="Thiamin_PyroP_enz_cen_dom"/>
</dbReference>
<evidence type="ECO:0000256" key="1">
    <source>
        <dbReference type="ARBA" id="ARBA00001964"/>
    </source>
</evidence>
<dbReference type="Pfam" id="PF00205">
    <property type="entry name" value="TPP_enzyme_M"/>
    <property type="match status" value="1"/>
</dbReference>
<dbReference type="GO" id="GO:0030976">
    <property type="term" value="F:thiamine pyrophosphate binding"/>
    <property type="evidence" value="ECO:0007669"/>
    <property type="project" value="InterPro"/>
</dbReference>
<evidence type="ECO:0000259" key="5">
    <source>
        <dbReference type="Pfam" id="PF00205"/>
    </source>
</evidence>
<comment type="caution">
    <text evidence="8">The sequence shown here is derived from an EMBL/GenBank/DDBJ whole genome shotgun (WGS) entry which is preliminary data.</text>
</comment>
<dbReference type="GO" id="GO:0003984">
    <property type="term" value="F:acetolactate synthase activity"/>
    <property type="evidence" value="ECO:0007669"/>
    <property type="project" value="TreeGrafter"/>
</dbReference>
<gene>
    <name evidence="8" type="ORF">EV666_110129</name>
</gene>
<dbReference type="InterPro" id="IPR045229">
    <property type="entry name" value="TPP_enz"/>
</dbReference>
<dbReference type="Gene3D" id="3.40.50.970">
    <property type="match status" value="2"/>
</dbReference>
<dbReference type="InterPro" id="IPR012001">
    <property type="entry name" value="Thiamin_PyroP_enz_TPP-bd_dom"/>
</dbReference>